<sequence>MFGRNMLILSVLLYGILFVEPFRLFHTKNILNNGDHDCLYRYMKTGNELGRHLISYCIRSVDPFESKSLPCYGTSSTFLAIRQAGVNVTDLLDWHSPLDLIANYADYLETGKNPEQIFCNCSDGKYFGVRCQYSFALSFPTFDDLIEQTFIRNNIEMPKKRRFDVRRLTEAQMTCYQMSNCTPYVNLCLDWRQICDGIRDCTNGHDEENCLEMELNECDPITEYRCRNGLCIPRSFSFDLTMDCMDFYDEQETHDHSQYCHNESSIDCDDHSCGLAGFSCGDGSCFQDYGFDKAGKSAEYEECQSQRNSLYIKDIFSFKNDTNLNYTCWQHMWCLLGLSCLYESPNVQSRCHEGVYFPASYCRPKLNLHLSCPQSFFFPPPYYIMPYVQLLYNNTKLKNQDKAYFSPPIAICYNSSVYDFSASNLYILSEHHIVNHSLNYECRKLVFFYLWQYSASGIGISHATQLAVSIQNIFSHVNTIALNNSKSLFQCANGRLISIHRIVDRHADCFPHTSDESSIDSCNYNLRNRFQCVLSTTPTCIPRRLLHDNHFDCLFDVDEVFPIGCTHEFNCQYLRYFDLKVQMPVFYQELCNGHLIFREKIESEKETDETNCDEWPCNARAIRCNGVWNRPNGCDELHCPRMISNYIAQHVGNCSENEHYCFQYNSSEVGCLPLSKAGNGSVDCLFASDERWYLARQIEDELNSGSLLPCQKPVGETVSFRDICNGLDNCNLRDDELLCPWRQNSSCNGSPCKNGTCLPNTSRCNRKIDCIDAEDEWACDFGYKIERAIPNQFEVTRFSLMKTRNQTMITANNSVFWLCHRGILIYDTNMEYHCLCPPSYHGSQCQYQSERLTVSFRMDIVSTMKVKSIYQLIFYLLDEEENPLAVESYIYALTIHLSLKHLIVLTYPRTNQSSSSLGKLSLRIDSYIVTQYSVDPSVSWFFPVQFPFLPVNRLAVRLVPEQHPSDRALCHELSCKHGVCEMFSNVHRAFCRCFTNWAGSTCDREVTMLNCRTPSVSAIVNEHALCICPLGRTGHHCQVTHSSCDATQCQNGGTCVSLDIRTGEQICLCPEHFSGTHCQNRNSHSVLSITSNLDNIPVLIVHFLYIPTYLPGMLVHRDIYFSSNVQPNKQFSINDEDYPYLPSIIVAQLIHEPNSFYGSYYLVGSLEDNRTSLTTSISPHNRCPHVSERLNSTLMNFEWLKRIKFYHKYFRNVTCFYDEIYMCLVDEQHVPECLYFNHAITNCTEKNYCENDGRCLQKKRSGQIYFACACPKCITGTFCQIRTTQFFLTLDSLLSGVIITDAPWSQQSILLKVLTAFAILMFITGIVSNLMSFLTCINSNICKTGSGNYLLALSFVSLVTIVFLAGHFIHLLVSQITVIKNRQWLIISCTLFDFLLSFLVSLCDWLTACIACERTSNSLQGVRFSRRTSVRAVKIVIPLLGTVLLLVLLHRPFNQDLLNDPYNNERSWCIIKFRQPWLQYYTIVINVFNTTVPFLINFISAIVFLVSFSRIRQRADTKTKYSVVLRKQFYAHKDLIISPCCMIIFKVPWIITMLIVKCIESPWQLYLTVVVYCLSLMPLTTTFLIFIVPAPAYWKVFLGKWHKFSGQ</sequence>
<feature type="domain" description="EGF-like" evidence="11">
    <location>
        <begin position="1040"/>
        <end position="1079"/>
    </location>
</feature>
<dbReference type="InterPro" id="IPR000742">
    <property type="entry name" value="EGF"/>
</dbReference>
<comment type="caution">
    <text evidence="7">Lacks conserved residue(s) required for the propagation of feature annotation.</text>
</comment>
<feature type="transmembrane region" description="Helical" evidence="9">
    <location>
        <begin position="1385"/>
        <end position="1411"/>
    </location>
</feature>
<keyword evidence="10" id="KW-0732">Signal</keyword>
<evidence type="ECO:0000259" key="11">
    <source>
        <dbReference type="PROSITE" id="PS50026"/>
    </source>
</evidence>
<feature type="signal peptide" evidence="10">
    <location>
        <begin position="1"/>
        <end position="21"/>
    </location>
</feature>
<dbReference type="GO" id="GO:0005886">
    <property type="term" value="C:plasma membrane"/>
    <property type="evidence" value="ECO:0007669"/>
    <property type="project" value="TreeGrafter"/>
</dbReference>
<dbReference type="GO" id="GO:0016192">
    <property type="term" value="P:vesicle-mediated transport"/>
    <property type="evidence" value="ECO:0007669"/>
    <property type="project" value="UniProtKB-ARBA"/>
</dbReference>
<dbReference type="PROSITE" id="PS50068">
    <property type="entry name" value="LDLRA_2"/>
    <property type="match status" value="3"/>
</dbReference>
<evidence type="ECO:0000256" key="5">
    <source>
        <dbReference type="ARBA" id="ARBA00023136"/>
    </source>
</evidence>
<evidence type="ECO:0000313" key="15">
    <source>
        <dbReference type="Proteomes" id="UP000663828"/>
    </source>
</evidence>
<dbReference type="Gene3D" id="2.10.25.10">
    <property type="entry name" value="Laminin"/>
    <property type="match status" value="1"/>
</dbReference>
<dbReference type="EMBL" id="CAJNOJ010000386">
    <property type="protein sequence ID" value="CAF1427907.1"/>
    <property type="molecule type" value="Genomic_DNA"/>
</dbReference>
<dbReference type="InterPro" id="IPR002172">
    <property type="entry name" value="LDrepeatLR_classA_rpt"/>
</dbReference>
<keyword evidence="2 9" id="KW-0812">Transmembrane</keyword>
<comment type="caution">
    <text evidence="13">The sequence shown here is derived from an EMBL/GenBank/DDBJ whole genome shotgun (WGS) entry which is preliminary data.</text>
</comment>
<feature type="transmembrane region" description="Helical" evidence="9">
    <location>
        <begin position="1313"/>
        <end position="1337"/>
    </location>
</feature>
<feature type="disulfide bond" evidence="7">
    <location>
        <begin position="1069"/>
        <end position="1078"/>
    </location>
</feature>
<evidence type="ECO:0000256" key="3">
    <source>
        <dbReference type="ARBA" id="ARBA00022737"/>
    </source>
</evidence>
<feature type="disulfide bond" evidence="8">
    <location>
        <begin position="752"/>
        <end position="770"/>
    </location>
</feature>
<dbReference type="InterPro" id="IPR017452">
    <property type="entry name" value="GPCR_Rhodpsn_7TM"/>
</dbReference>
<feature type="transmembrane region" description="Helical" evidence="9">
    <location>
        <begin position="1535"/>
        <end position="1557"/>
    </location>
</feature>
<gene>
    <name evidence="14" type="ORF">EDS130_LOCUS37990</name>
    <name evidence="13" type="ORF">XAT740_LOCUS577</name>
</gene>
<keyword evidence="4 9" id="KW-1133">Transmembrane helix</keyword>
<keyword evidence="6 7" id="KW-1015">Disulfide bond</keyword>
<name>A0A813PEQ8_ADIRI</name>
<dbReference type="SMART" id="SM00192">
    <property type="entry name" value="LDLa"/>
    <property type="match status" value="5"/>
</dbReference>
<keyword evidence="15" id="KW-1185">Reference proteome</keyword>
<evidence type="ECO:0000313" key="14">
    <source>
        <dbReference type="EMBL" id="CAF1427907.1"/>
    </source>
</evidence>
<dbReference type="Gene3D" id="4.10.400.10">
    <property type="entry name" value="Low-density Lipoprotein Receptor"/>
    <property type="match status" value="3"/>
</dbReference>
<evidence type="ECO:0000313" key="13">
    <source>
        <dbReference type="EMBL" id="CAF0753943.1"/>
    </source>
</evidence>
<evidence type="ECO:0000256" key="2">
    <source>
        <dbReference type="ARBA" id="ARBA00022692"/>
    </source>
</evidence>
<feature type="disulfide bond" evidence="7">
    <location>
        <begin position="993"/>
        <end position="1002"/>
    </location>
</feature>
<feature type="domain" description="EGF-like" evidence="11">
    <location>
        <begin position="966"/>
        <end position="1003"/>
    </location>
</feature>
<dbReference type="PROSITE" id="PS50026">
    <property type="entry name" value="EGF_3"/>
    <property type="match status" value="3"/>
</dbReference>
<feature type="transmembrane region" description="Helical" evidence="9">
    <location>
        <begin position="1349"/>
        <end position="1373"/>
    </location>
</feature>
<evidence type="ECO:0000256" key="8">
    <source>
        <dbReference type="PROSITE-ProRule" id="PRU00124"/>
    </source>
</evidence>
<dbReference type="InterPro" id="IPR050685">
    <property type="entry name" value="LDLR"/>
</dbReference>
<evidence type="ECO:0000256" key="9">
    <source>
        <dbReference type="SAM" id="Phobius"/>
    </source>
</evidence>
<feature type="domain" description="EGF-like" evidence="11">
    <location>
        <begin position="1239"/>
        <end position="1280"/>
    </location>
</feature>
<dbReference type="Proteomes" id="UP000663828">
    <property type="component" value="Unassembled WGS sequence"/>
</dbReference>
<dbReference type="EMBL" id="CAJNOR010000016">
    <property type="protein sequence ID" value="CAF0753943.1"/>
    <property type="molecule type" value="Genomic_DNA"/>
</dbReference>
<dbReference type="OrthoDB" id="10266706at2759"/>
<feature type="disulfide bond" evidence="7">
    <location>
        <begin position="970"/>
        <end position="980"/>
    </location>
</feature>
<feature type="transmembrane region" description="Helical" evidence="9">
    <location>
        <begin position="1432"/>
        <end position="1453"/>
    </location>
</feature>
<dbReference type="Gene3D" id="1.20.1070.10">
    <property type="entry name" value="Rhodopsin 7-helix transmembrane proteins"/>
    <property type="match status" value="1"/>
</dbReference>
<dbReference type="Proteomes" id="UP000663852">
    <property type="component" value="Unassembled WGS sequence"/>
</dbReference>
<accession>A0A813PEQ8</accession>
<feature type="disulfide bond" evidence="8">
    <location>
        <begin position="226"/>
        <end position="244"/>
    </location>
</feature>
<dbReference type="PROSITE" id="PS50262">
    <property type="entry name" value="G_PROTEIN_RECEP_F1_2"/>
    <property type="match status" value="1"/>
</dbReference>
<feature type="disulfide bond" evidence="8">
    <location>
        <begin position="195"/>
        <end position="210"/>
    </location>
</feature>
<dbReference type="SMART" id="SM00181">
    <property type="entry name" value="EGF"/>
    <property type="match status" value="4"/>
</dbReference>
<dbReference type="CDD" id="cd00112">
    <property type="entry name" value="LDLa"/>
    <property type="match status" value="2"/>
</dbReference>
<dbReference type="InterPro" id="IPR036055">
    <property type="entry name" value="LDL_receptor-like_sf"/>
</dbReference>
<comment type="subcellular location">
    <subcellularLocation>
        <location evidence="1">Membrane</location>
        <topology evidence="1">Single-pass membrane protein</topology>
    </subcellularLocation>
</comment>
<dbReference type="SUPFAM" id="SSF57196">
    <property type="entry name" value="EGF/Laminin"/>
    <property type="match status" value="3"/>
</dbReference>
<evidence type="ECO:0000256" key="10">
    <source>
        <dbReference type="SAM" id="SignalP"/>
    </source>
</evidence>
<keyword evidence="3" id="KW-0677">Repeat</keyword>
<feature type="transmembrane region" description="Helical" evidence="9">
    <location>
        <begin position="1569"/>
        <end position="1594"/>
    </location>
</feature>
<evidence type="ECO:0000256" key="7">
    <source>
        <dbReference type="PROSITE-ProRule" id="PRU00076"/>
    </source>
</evidence>
<proteinExistence type="predicted"/>
<evidence type="ECO:0000256" key="6">
    <source>
        <dbReference type="ARBA" id="ARBA00023157"/>
    </source>
</evidence>
<dbReference type="PROSITE" id="PS00022">
    <property type="entry name" value="EGF_1"/>
    <property type="match status" value="4"/>
</dbReference>
<evidence type="ECO:0000256" key="1">
    <source>
        <dbReference type="ARBA" id="ARBA00004167"/>
    </source>
</evidence>
<keyword evidence="5 9" id="KW-0472">Membrane</keyword>
<feature type="disulfide bond" evidence="8">
    <location>
        <begin position="764"/>
        <end position="779"/>
    </location>
</feature>
<keyword evidence="7" id="KW-0245">EGF-like domain</keyword>
<feature type="chain" id="PRO_5036222560" evidence="10">
    <location>
        <begin position="22"/>
        <end position="1607"/>
    </location>
</feature>
<dbReference type="PRINTS" id="PR00261">
    <property type="entry name" value="LDLRECEPTOR"/>
</dbReference>
<protein>
    <submittedName>
        <fullName evidence="13">Uncharacterized protein</fullName>
    </submittedName>
</protein>
<evidence type="ECO:0000256" key="4">
    <source>
        <dbReference type="ARBA" id="ARBA00022989"/>
    </source>
</evidence>
<feature type="domain" description="G-protein coupled receptors family 1 profile" evidence="12">
    <location>
        <begin position="1328"/>
        <end position="1586"/>
    </location>
</feature>
<dbReference type="PANTHER" id="PTHR24270">
    <property type="entry name" value="LOW-DENSITY LIPOPROTEIN RECEPTOR-RELATED"/>
    <property type="match status" value="1"/>
</dbReference>
<reference evidence="13" key="1">
    <citation type="submission" date="2021-02" db="EMBL/GenBank/DDBJ databases">
        <authorList>
            <person name="Nowell W R."/>
        </authorList>
    </citation>
    <scope>NUCLEOTIDE SEQUENCE</scope>
</reference>
<dbReference type="SUPFAM" id="SSF57424">
    <property type="entry name" value="LDL receptor-like module"/>
    <property type="match status" value="3"/>
</dbReference>
<organism evidence="13 15">
    <name type="scientific">Adineta ricciae</name>
    <name type="common">Rotifer</name>
    <dbReference type="NCBI Taxonomy" id="249248"/>
    <lineage>
        <taxon>Eukaryota</taxon>
        <taxon>Metazoa</taxon>
        <taxon>Spiralia</taxon>
        <taxon>Gnathifera</taxon>
        <taxon>Rotifera</taxon>
        <taxon>Eurotatoria</taxon>
        <taxon>Bdelloidea</taxon>
        <taxon>Adinetida</taxon>
        <taxon>Adinetidae</taxon>
        <taxon>Adineta</taxon>
    </lineage>
</organism>
<feature type="disulfide bond" evidence="7">
    <location>
        <begin position="1270"/>
        <end position="1279"/>
    </location>
</feature>
<evidence type="ECO:0000259" key="12">
    <source>
        <dbReference type="PROSITE" id="PS50262"/>
    </source>
</evidence>
<feature type="transmembrane region" description="Helical" evidence="9">
    <location>
        <begin position="1483"/>
        <end position="1508"/>
    </location>
</feature>